<feature type="non-terminal residue" evidence="1">
    <location>
        <position position="277"/>
    </location>
</feature>
<accession>A0A2Z6NZH5</accession>
<protein>
    <submittedName>
        <fullName evidence="1">Uncharacterized protein</fullName>
    </submittedName>
</protein>
<dbReference type="AlphaFoldDB" id="A0A2Z6NZH5"/>
<dbReference type="InterPro" id="IPR038801">
    <property type="entry name" value="TAF1C"/>
</dbReference>
<keyword evidence="2" id="KW-1185">Reference proteome</keyword>
<reference evidence="2" key="1">
    <citation type="journal article" date="2017" name="Front. Plant Sci.">
        <title>Climate Clever Clovers: New Paradigm to Reduce the Environmental Footprint of Ruminants by Breeding Low Methanogenic Forages Utilizing Haplotype Variation.</title>
        <authorList>
            <person name="Kaur P."/>
            <person name="Appels R."/>
            <person name="Bayer P.E."/>
            <person name="Keeble-Gagnere G."/>
            <person name="Wang J."/>
            <person name="Hirakawa H."/>
            <person name="Shirasawa K."/>
            <person name="Vercoe P."/>
            <person name="Stefanova K."/>
            <person name="Durmic Z."/>
            <person name="Nichols P."/>
            <person name="Revell C."/>
            <person name="Isobe S.N."/>
            <person name="Edwards D."/>
            <person name="Erskine W."/>
        </authorList>
    </citation>
    <scope>NUCLEOTIDE SEQUENCE [LARGE SCALE GENOMIC DNA]</scope>
    <source>
        <strain evidence="2">cv. Daliak</strain>
    </source>
</reference>
<evidence type="ECO:0000313" key="1">
    <source>
        <dbReference type="EMBL" id="GAU36869.1"/>
    </source>
</evidence>
<dbReference type="Proteomes" id="UP000242715">
    <property type="component" value="Unassembled WGS sequence"/>
</dbReference>
<dbReference type="PANTHER" id="PTHR15319">
    <property type="entry name" value="TATA BOX-BINDING PROTEIN ASSOCIATED FACTOR RNA POLYMERASE I SUBUNIT C"/>
    <property type="match status" value="1"/>
</dbReference>
<sequence length="277" mass="31766">MFAPDENERFLTLSRAGPDYFYFTVASTSLLVLCDVRKPLVPILQWRHDIDDPCYMTVLSLSMLRSHSKVDTFNLASDMGFCIILGSFWNSEFNIFCYGPKFPFRKGSVTSKLSKINTTFCAWELPSEINLSSRDCHCGSCLFREELSKDALPEWIDLQLKKEMVLGFGILSNDLASLLCEPDEHGGFTLVRVMSSGKFELQRYHASWVMAKNLEGCHEADLLLESHLLRPMSDKEYKYKSADFHYIKLDYLYAYANGNLAQVLTTKRDKAYSDDKE</sequence>
<proteinExistence type="predicted"/>
<organism evidence="1 2">
    <name type="scientific">Trifolium subterraneum</name>
    <name type="common">Subterranean clover</name>
    <dbReference type="NCBI Taxonomy" id="3900"/>
    <lineage>
        <taxon>Eukaryota</taxon>
        <taxon>Viridiplantae</taxon>
        <taxon>Streptophyta</taxon>
        <taxon>Embryophyta</taxon>
        <taxon>Tracheophyta</taxon>
        <taxon>Spermatophyta</taxon>
        <taxon>Magnoliopsida</taxon>
        <taxon>eudicotyledons</taxon>
        <taxon>Gunneridae</taxon>
        <taxon>Pentapetalae</taxon>
        <taxon>rosids</taxon>
        <taxon>fabids</taxon>
        <taxon>Fabales</taxon>
        <taxon>Fabaceae</taxon>
        <taxon>Papilionoideae</taxon>
        <taxon>50 kb inversion clade</taxon>
        <taxon>NPAAA clade</taxon>
        <taxon>Hologalegina</taxon>
        <taxon>IRL clade</taxon>
        <taxon>Trifolieae</taxon>
        <taxon>Trifolium</taxon>
    </lineage>
</organism>
<dbReference type="GO" id="GO:0001164">
    <property type="term" value="F:RNA polymerase I core promoter sequence-specific DNA binding"/>
    <property type="evidence" value="ECO:0007669"/>
    <property type="project" value="TreeGrafter"/>
</dbReference>
<dbReference type="GO" id="GO:0001650">
    <property type="term" value="C:fibrillar center"/>
    <property type="evidence" value="ECO:0007669"/>
    <property type="project" value="TreeGrafter"/>
</dbReference>
<evidence type="ECO:0000313" key="2">
    <source>
        <dbReference type="Proteomes" id="UP000242715"/>
    </source>
</evidence>
<name>A0A2Z6NZH5_TRISU</name>
<dbReference type="EMBL" id="DF973645">
    <property type="protein sequence ID" value="GAU36869.1"/>
    <property type="molecule type" value="Genomic_DNA"/>
</dbReference>
<gene>
    <name evidence="1" type="ORF">TSUD_220380</name>
</gene>
<dbReference type="PANTHER" id="PTHR15319:SF1">
    <property type="entry name" value="TATA BOX-BINDING PROTEIN-ASSOCIATED FACTOR RNA POLYMERASE I SUBUNIT C"/>
    <property type="match status" value="1"/>
</dbReference>
<dbReference type="OrthoDB" id="2382881at2759"/>